<sequence length="287" mass="29172">MLRMFAESGRLGLAALSLSGLWLAASPASAEPVAKVPGAEVELLAGAVSGAQAEAGIEVRLAPGWKTYWRYPGDSGVPPDLSFEGSQNVAGVTIAWPAPKRFADGGGGFSIGYKGAVLFPLKVELADPAKPARLQLAFDFAVCEALCMPAKVDLSLAIDAGGGADAARGVDAARIAAARTALPAPQALGAAETPAVRSVALDTTATPHRLVVEVKAMNPKADLFAEGPDAHWALPLPQKTALPDGAARFMVPLEGVPSGVDPTGALITFTLVDGPKSVTTTVPVPAP</sequence>
<gene>
    <name evidence="3" type="ordered locus">Xaut_2595</name>
</gene>
<keyword evidence="4" id="KW-1185">Reference proteome</keyword>
<protein>
    <recommendedName>
        <fullName evidence="2">Thiol:disulfide interchange protein DsbD N-terminal domain-containing protein</fullName>
    </recommendedName>
</protein>
<dbReference type="STRING" id="78245.Xaut_2595"/>
<accession>A7IIJ4</accession>
<feature type="domain" description="Thiol:disulfide interchange protein DsbD N-terminal" evidence="2">
    <location>
        <begin position="49"/>
        <end position="155"/>
    </location>
</feature>
<dbReference type="EMBL" id="CP000781">
    <property type="protein sequence ID" value="ABS67837.1"/>
    <property type="molecule type" value="Genomic_DNA"/>
</dbReference>
<dbReference type="eggNOG" id="COG4233">
    <property type="taxonomic scope" value="Bacteria"/>
</dbReference>
<dbReference type="AlphaFoldDB" id="A7IIJ4"/>
<dbReference type="InterPro" id="IPR028250">
    <property type="entry name" value="DsbDN"/>
</dbReference>
<evidence type="ECO:0000256" key="1">
    <source>
        <dbReference type="SAM" id="SignalP"/>
    </source>
</evidence>
<dbReference type="HOGENOM" id="CLU_047910_1_1_5"/>
<name>A7IIJ4_XANP2</name>
<evidence type="ECO:0000313" key="3">
    <source>
        <dbReference type="EMBL" id="ABS67837.1"/>
    </source>
</evidence>
<keyword evidence="1" id="KW-0732">Signal</keyword>
<dbReference type="KEGG" id="xau:Xaut_2595"/>
<proteinExistence type="predicted"/>
<feature type="signal peptide" evidence="1">
    <location>
        <begin position="1"/>
        <end position="30"/>
    </location>
</feature>
<dbReference type="Pfam" id="PF11412">
    <property type="entry name" value="DsbD_N"/>
    <property type="match status" value="1"/>
</dbReference>
<organism evidence="3 4">
    <name type="scientific">Xanthobacter autotrophicus (strain ATCC BAA-1158 / Py2)</name>
    <dbReference type="NCBI Taxonomy" id="78245"/>
    <lineage>
        <taxon>Bacteria</taxon>
        <taxon>Pseudomonadati</taxon>
        <taxon>Pseudomonadota</taxon>
        <taxon>Alphaproteobacteria</taxon>
        <taxon>Hyphomicrobiales</taxon>
        <taxon>Xanthobacteraceae</taxon>
        <taxon>Xanthobacter</taxon>
    </lineage>
</organism>
<evidence type="ECO:0000313" key="4">
    <source>
        <dbReference type="Proteomes" id="UP000002417"/>
    </source>
</evidence>
<dbReference type="Proteomes" id="UP000002417">
    <property type="component" value="Chromosome"/>
</dbReference>
<dbReference type="PhylomeDB" id="A7IIJ4"/>
<reference evidence="3 4" key="1">
    <citation type="submission" date="2007-07" db="EMBL/GenBank/DDBJ databases">
        <title>Complete sequence of chromosome of Xanthobacter autotrophicus Py2.</title>
        <authorList>
            <consortium name="US DOE Joint Genome Institute"/>
            <person name="Copeland A."/>
            <person name="Lucas S."/>
            <person name="Lapidus A."/>
            <person name="Barry K."/>
            <person name="Glavina del Rio T."/>
            <person name="Hammon N."/>
            <person name="Israni S."/>
            <person name="Dalin E."/>
            <person name="Tice H."/>
            <person name="Pitluck S."/>
            <person name="Sims D."/>
            <person name="Brettin T."/>
            <person name="Bruce D."/>
            <person name="Detter J.C."/>
            <person name="Han C."/>
            <person name="Tapia R."/>
            <person name="Brainard J."/>
            <person name="Schmutz J."/>
            <person name="Larimer F."/>
            <person name="Land M."/>
            <person name="Hauser L."/>
            <person name="Kyrpides N."/>
            <person name="Kim E."/>
            <person name="Ensigns S.A."/>
            <person name="Richardson P."/>
        </authorList>
    </citation>
    <scope>NUCLEOTIDE SEQUENCE [LARGE SCALE GENOMIC DNA]</scope>
    <source>
        <strain evidence="4">ATCC BAA-1158 / Py2</strain>
    </source>
</reference>
<feature type="chain" id="PRO_5002711065" description="Thiol:disulfide interchange protein DsbD N-terminal domain-containing protein" evidence="1">
    <location>
        <begin position="31"/>
        <end position="287"/>
    </location>
</feature>
<evidence type="ECO:0000259" key="2">
    <source>
        <dbReference type="Pfam" id="PF11412"/>
    </source>
</evidence>